<dbReference type="AlphaFoldDB" id="A0A2M8DDN6"/>
<gene>
    <name evidence="2" type="ORF">CO083_01275</name>
</gene>
<organism evidence="2 3">
    <name type="scientific">Candidatus Roizmanbacteria bacterium CG_4_9_14_0_8_um_filter_34_12</name>
    <dbReference type="NCBI Taxonomy" id="1974840"/>
    <lineage>
        <taxon>Bacteria</taxon>
        <taxon>Candidatus Roizmaniibacteriota</taxon>
    </lineage>
</organism>
<keyword evidence="1" id="KW-0812">Transmembrane</keyword>
<feature type="transmembrane region" description="Helical" evidence="1">
    <location>
        <begin position="30"/>
        <end position="47"/>
    </location>
</feature>
<evidence type="ECO:0000313" key="2">
    <source>
        <dbReference type="EMBL" id="PJB89076.1"/>
    </source>
</evidence>
<reference evidence="3" key="1">
    <citation type="submission" date="2017-09" db="EMBL/GenBank/DDBJ databases">
        <title>Depth-based differentiation of microbial function through sediment-hosted aquifers and enrichment of novel symbionts in the deep terrestrial subsurface.</title>
        <authorList>
            <person name="Probst A.J."/>
            <person name="Ladd B."/>
            <person name="Jarett J.K."/>
            <person name="Geller-Mcgrath D.E."/>
            <person name="Sieber C.M.K."/>
            <person name="Emerson J.B."/>
            <person name="Anantharaman K."/>
            <person name="Thomas B.C."/>
            <person name="Malmstrom R."/>
            <person name="Stieglmeier M."/>
            <person name="Klingl A."/>
            <person name="Woyke T."/>
            <person name="Ryan C.M."/>
            <person name="Banfield J.F."/>
        </authorList>
    </citation>
    <scope>NUCLEOTIDE SEQUENCE [LARGE SCALE GENOMIC DNA]</scope>
</reference>
<dbReference type="Proteomes" id="UP000229706">
    <property type="component" value="Unassembled WGS sequence"/>
</dbReference>
<keyword evidence="1" id="KW-1133">Transmembrane helix</keyword>
<feature type="non-terminal residue" evidence="2">
    <location>
        <position position="65"/>
    </location>
</feature>
<dbReference type="Gene3D" id="3.30.870.10">
    <property type="entry name" value="Endonuclease Chain A"/>
    <property type="match status" value="1"/>
</dbReference>
<evidence type="ECO:0000313" key="3">
    <source>
        <dbReference type="Proteomes" id="UP000229706"/>
    </source>
</evidence>
<accession>A0A2M8DDN6</accession>
<comment type="caution">
    <text evidence="2">The sequence shown here is derived from an EMBL/GenBank/DDBJ whole genome shotgun (WGS) entry which is preliminary data.</text>
</comment>
<evidence type="ECO:0000256" key="1">
    <source>
        <dbReference type="SAM" id="Phobius"/>
    </source>
</evidence>
<proteinExistence type="predicted"/>
<keyword evidence="1" id="KW-0472">Membrane</keyword>
<sequence>MITSDLTFITNEKDKTLLDRFKVLIKNTRFFDVLVGYFYTSGFYAIYKSLENTERIRILIGISTN</sequence>
<dbReference type="EMBL" id="PFTH01000055">
    <property type="protein sequence ID" value="PJB89076.1"/>
    <property type="molecule type" value="Genomic_DNA"/>
</dbReference>
<protein>
    <submittedName>
        <fullName evidence="2">Uncharacterized protein</fullName>
    </submittedName>
</protein>
<name>A0A2M8DDN6_9BACT</name>